<evidence type="ECO:0000256" key="1">
    <source>
        <dbReference type="ARBA" id="ARBA00004141"/>
    </source>
</evidence>
<feature type="transmembrane region" description="Helical" evidence="10">
    <location>
        <begin position="88"/>
        <end position="107"/>
    </location>
</feature>
<proteinExistence type="inferred from homology"/>
<keyword evidence="3" id="KW-0813">Transport</keyword>
<organism evidence="11 12">
    <name type="scientific">Carnegiea gigantea</name>
    <dbReference type="NCBI Taxonomy" id="171969"/>
    <lineage>
        <taxon>Eukaryota</taxon>
        <taxon>Viridiplantae</taxon>
        <taxon>Streptophyta</taxon>
        <taxon>Embryophyta</taxon>
        <taxon>Tracheophyta</taxon>
        <taxon>Spermatophyta</taxon>
        <taxon>Magnoliopsida</taxon>
        <taxon>eudicotyledons</taxon>
        <taxon>Gunneridae</taxon>
        <taxon>Pentapetalae</taxon>
        <taxon>Caryophyllales</taxon>
        <taxon>Cactineae</taxon>
        <taxon>Cactaceae</taxon>
        <taxon>Cactoideae</taxon>
        <taxon>Echinocereeae</taxon>
        <taxon>Carnegiea</taxon>
    </lineage>
</organism>
<dbReference type="AlphaFoldDB" id="A0A9Q1QGG2"/>
<dbReference type="GO" id="GO:0016020">
    <property type="term" value="C:membrane"/>
    <property type="evidence" value="ECO:0007669"/>
    <property type="project" value="UniProtKB-SubCell"/>
</dbReference>
<evidence type="ECO:0000256" key="3">
    <source>
        <dbReference type="ARBA" id="ARBA00022448"/>
    </source>
</evidence>
<evidence type="ECO:0000256" key="9">
    <source>
        <dbReference type="SAM" id="MobiDB-lite"/>
    </source>
</evidence>
<dbReference type="Proteomes" id="UP001153076">
    <property type="component" value="Unassembled WGS sequence"/>
</dbReference>
<reference evidence="11" key="1">
    <citation type="submission" date="2022-04" db="EMBL/GenBank/DDBJ databases">
        <title>Carnegiea gigantea Genome sequencing and assembly v2.</title>
        <authorList>
            <person name="Copetti D."/>
            <person name="Sanderson M.J."/>
            <person name="Burquez A."/>
            <person name="Wojciechowski M.F."/>
        </authorList>
    </citation>
    <scope>NUCLEOTIDE SEQUENCE</scope>
    <source>
        <strain evidence="11">SGP5-SGP5p</strain>
        <tissue evidence="11">Aerial part</tissue>
    </source>
</reference>
<keyword evidence="4 10" id="KW-0812">Transmembrane</keyword>
<evidence type="ECO:0000256" key="2">
    <source>
        <dbReference type="ARBA" id="ARBA00007079"/>
    </source>
</evidence>
<gene>
    <name evidence="11" type="ORF">Cgig2_031043</name>
</gene>
<keyword evidence="8" id="KW-0407">Ion channel</keyword>
<feature type="transmembrane region" description="Helical" evidence="10">
    <location>
        <begin position="114"/>
        <end position="131"/>
    </location>
</feature>
<feature type="region of interest" description="Disordered" evidence="9">
    <location>
        <begin position="427"/>
        <end position="460"/>
    </location>
</feature>
<comment type="subcellular location">
    <subcellularLocation>
        <location evidence="1">Membrane</location>
        <topology evidence="1">Multi-pass membrane protein</topology>
    </subcellularLocation>
</comment>
<dbReference type="Pfam" id="PF11744">
    <property type="entry name" value="ALMT"/>
    <property type="match status" value="2"/>
</dbReference>
<dbReference type="PANTHER" id="PTHR31086">
    <property type="entry name" value="ALUMINUM-ACTIVATED MALATE TRANSPORTER 10"/>
    <property type="match status" value="1"/>
</dbReference>
<dbReference type="OrthoDB" id="68611at2759"/>
<evidence type="ECO:0000256" key="8">
    <source>
        <dbReference type="ARBA" id="ARBA00023303"/>
    </source>
</evidence>
<feature type="transmembrane region" description="Helical" evidence="10">
    <location>
        <begin position="167"/>
        <end position="186"/>
    </location>
</feature>
<evidence type="ECO:0000313" key="12">
    <source>
        <dbReference type="Proteomes" id="UP001153076"/>
    </source>
</evidence>
<comment type="similarity">
    <text evidence="2">Belongs to the aromatic acid exporter (TC 2.A.85) family.</text>
</comment>
<dbReference type="GO" id="GO:0034220">
    <property type="term" value="P:monoatomic ion transmembrane transport"/>
    <property type="evidence" value="ECO:0007669"/>
    <property type="project" value="UniProtKB-KW"/>
</dbReference>
<protein>
    <recommendedName>
        <fullName evidence="13">Aluminum-activated malate transporter 10</fullName>
    </recommendedName>
</protein>
<dbReference type="GO" id="GO:0015743">
    <property type="term" value="P:malate transport"/>
    <property type="evidence" value="ECO:0007669"/>
    <property type="project" value="InterPro"/>
</dbReference>
<dbReference type="InterPro" id="IPR020966">
    <property type="entry name" value="ALMT"/>
</dbReference>
<evidence type="ECO:0000313" key="11">
    <source>
        <dbReference type="EMBL" id="KAJ8440626.1"/>
    </source>
</evidence>
<keyword evidence="5 10" id="KW-1133">Transmembrane helix</keyword>
<evidence type="ECO:0000256" key="10">
    <source>
        <dbReference type="SAM" id="Phobius"/>
    </source>
</evidence>
<feature type="compositionally biased region" description="Basic and acidic residues" evidence="9">
    <location>
        <begin position="435"/>
        <end position="460"/>
    </location>
</feature>
<sequence length="460" mass="51226">MEWRINAPDGTSKVLEARRGTATRIWQRVHGWVLEFVINIRKFLVESWNIGVAEPKKFIHCLKVGLALSTVSLFYYVRPLYEGVGGNAMWAIMTVVVVFEYTVGATLCKCINRAIATVIAGSLGFGIHWVASHCGHKYEPLVLGTSVFIFASAATFSRFIPAVKARFDYGAMIFILTFSFVSVSGYRVDKLIMLAHTRASTIAIGTSLCILISYVAEYFSNGEIPNIGDEDLAKKLQGYKCVLNSKATEESMVNFARWEPAHGHFYFGYPWKQYLKIGASARNCAYCIDNLSSCIDSDLQVPEFLKNQIKENCTSLSSSSAEVLKELATAIKTRRRSFQIDFLVEKMNCTAEDLHDAIKSLPYQIVLSPPTVEGSAKRNAEKTEKSNKASVLEVLPLGTLVTLLIETAARVQEIVLAVDNLAKMAKFKTKKQKKSKENPSCESANEHSLDQESMKTFEKV</sequence>
<name>A0A9Q1QGG2_9CARY</name>
<evidence type="ECO:0000256" key="7">
    <source>
        <dbReference type="ARBA" id="ARBA00023136"/>
    </source>
</evidence>
<evidence type="ECO:0000256" key="4">
    <source>
        <dbReference type="ARBA" id="ARBA00022692"/>
    </source>
</evidence>
<keyword evidence="12" id="KW-1185">Reference proteome</keyword>
<keyword evidence="6" id="KW-0406">Ion transport</keyword>
<feature type="transmembrane region" description="Helical" evidence="10">
    <location>
        <begin position="58"/>
        <end position="76"/>
    </location>
</feature>
<evidence type="ECO:0008006" key="13">
    <source>
        <dbReference type="Google" id="ProtNLM"/>
    </source>
</evidence>
<keyword evidence="7 10" id="KW-0472">Membrane</keyword>
<evidence type="ECO:0000256" key="5">
    <source>
        <dbReference type="ARBA" id="ARBA00022989"/>
    </source>
</evidence>
<accession>A0A9Q1QGG2</accession>
<dbReference type="EMBL" id="JAKOGI010000186">
    <property type="protein sequence ID" value="KAJ8440626.1"/>
    <property type="molecule type" value="Genomic_DNA"/>
</dbReference>
<feature type="transmembrane region" description="Helical" evidence="10">
    <location>
        <begin position="143"/>
        <end position="160"/>
    </location>
</feature>
<comment type="caution">
    <text evidence="11">The sequence shown here is derived from an EMBL/GenBank/DDBJ whole genome shotgun (WGS) entry which is preliminary data.</text>
</comment>
<evidence type="ECO:0000256" key="6">
    <source>
        <dbReference type="ARBA" id="ARBA00023065"/>
    </source>
</evidence>